<keyword evidence="13" id="KW-1185">Reference proteome</keyword>
<keyword evidence="4 9" id="KW-0378">Hydrolase</keyword>
<evidence type="ECO:0000256" key="5">
    <source>
        <dbReference type="ARBA" id="ARBA00022833"/>
    </source>
</evidence>
<dbReference type="InterPro" id="IPR045090">
    <property type="entry name" value="Pept_M3A_M3B"/>
</dbReference>
<dbReference type="PANTHER" id="PTHR11804">
    <property type="entry name" value="PROTEASE M3 THIMET OLIGOPEPTIDASE-RELATED"/>
    <property type="match status" value="1"/>
</dbReference>
<dbReference type="GO" id="GO:0006518">
    <property type="term" value="P:peptide metabolic process"/>
    <property type="evidence" value="ECO:0007669"/>
    <property type="project" value="TreeGrafter"/>
</dbReference>
<evidence type="ECO:0000259" key="11">
    <source>
        <dbReference type="Pfam" id="PF19310"/>
    </source>
</evidence>
<evidence type="ECO:0000256" key="9">
    <source>
        <dbReference type="RuleBase" id="RU003435"/>
    </source>
</evidence>
<dbReference type="Gene3D" id="1.10.1370.10">
    <property type="entry name" value="Neurolysin, domain 3"/>
    <property type="match status" value="1"/>
</dbReference>
<evidence type="ECO:0000259" key="10">
    <source>
        <dbReference type="Pfam" id="PF01432"/>
    </source>
</evidence>
<dbReference type="GO" id="GO:0046872">
    <property type="term" value="F:metal ion binding"/>
    <property type="evidence" value="ECO:0007669"/>
    <property type="project" value="UniProtKB-UniRule"/>
</dbReference>
<dbReference type="FunFam" id="3.40.390.10:FF:000009">
    <property type="entry name" value="Oligopeptidase A"/>
    <property type="match status" value="1"/>
</dbReference>
<comment type="similarity">
    <text evidence="1 9">Belongs to the peptidase M3 family.</text>
</comment>
<dbReference type="EC" id="3.4.24.70" evidence="8"/>
<keyword evidence="2 9" id="KW-0645">Protease</keyword>
<feature type="domain" description="Oligopeptidase A N-terminal" evidence="11">
    <location>
        <begin position="28"/>
        <end position="150"/>
    </location>
</feature>
<name>A0A7N0VD64_KALFE</name>
<proteinExistence type="inferred from homology"/>
<dbReference type="EnsemblPlants" id="Kaladp0550s0032.1.v1.1">
    <property type="protein sequence ID" value="Kaladp0550s0032.1.v1.1"/>
    <property type="gene ID" value="Kaladp0550s0032.v1.1"/>
</dbReference>
<dbReference type="GO" id="GO:0009507">
    <property type="term" value="C:chloroplast"/>
    <property type="evidence" value="ECO:0007669"/>
    <property type="project" value="TreeGrafter"/>
</dbReference>
<dbReference type="GO" id="GO:0004222">
    <property type="term" value="F:metalloendopeptidase activity"/>
    <property type="evidence" value="ECO:0007669"/>
    <property type="project" value="UniProtKB-EC"/>
</dbReference>
<keyword evidence="5 9" id="KW-0862">Zinc</keyword>
<feature type="domain" description="Peptidase M3A/M3B catalytic" evidence="10">
    <location>
        <begin position="230"/>
        <end position="690"/>
    </location>
</feature>
<dbReference type="InterPro" id="IPR034005">
    <property type="entry name" value="M3A_DCP"/>
</dbReference>
<dbReference type="SUPFAM" id="SSF55486">
    <property type="entry name" value="Metalloproteases ('zincins'), catalytic domain"/>
    <property type="match status" value="1"/>
</dbReference>
<dbReference type="InterPro" id="IPR024077">
    <property type="entry name" value="Neurolysin/TOP_dom2"/>
</dbReference>
<protein>
    <recommendedName>
        <fullName evidence="8">oligopeptidase A</fullName>
        <ecNumber evidence="8">3.4.24.70</ecNumber>
    </recommendedName>
</protein>
<sequence>MEENNPLLTNFVFPPYDIIEPRHVRPAMRLLLADLERDLIELESVVEPVWSKLVLPLERITDRLCAVWGIVNHLSAVKSSPELRAAIEEIQPEKVEFQLRLGQSRPIYLAFKTIRESHDWHSLNDAQKRIVQGKLKEANLNGVSLDDPEREKFNNIQQELEKLSLKFVENMLDATKNYEKLITDKKEIEGLPATALAMAAQKAVSKGYEEATAGNGPWVLTLDGPSYRSVMQHVRNRSLREELYRAYIARASSGDFNNTPLIERILELRFEKAKLLGFKNYAEVSMEMKMATIDQAEKLIERLCSACWDSAVKDMEEIEFLAQAQSAMEGDRLNHWDIHFWSERLRECKYDLSEEESRQYFSLPRVLKGLFSLAEMLFDIHIEAADGQAPVWNEDVQFYCIKDKFGNPEAYFYLDPYSRPSEKQGGAWVDAVVTRSRALSTNGSSIRLPVSHIVCNQTPPMGAQPGLMTLREVEALFHEFGHALQHLLTKQDESLVSGTRGIEWDAVELPSQFMEYWCYQRDCLRRIAQHYQTGRDLPEHYLFKMLSAKTFRSGSEMLRQLRFASIDLELHTKYTPGGSESVYDFDQRVGKKTHVIPLLPEDRFLCSFSHIFHDQYEAGYYSYQWAEVLAADAFSAFEEVGLDNEKAVKEMGFIFRDTVLALGGGLHPLEVFVKFRGREPSPEPLLKYMGLRPVKDAA</sequence>
<dbReference type="Gramene" id="Kaladp0550s0032.1.v1.1">
    <property type="protein sequence ID" value="Kaladp0550s0032.1.v1.1"/>
    <property type="gene ID" value="Kaladp0550s0032.v1.1"/>
</dbReference>
<keyword evidence="3 9" id="KW-0479">Metal-binding</keyword>
<dbReference type="OMA" id="ATETHHN"/>
<dbReference type="GO" id="GO:0006508">
    <property type="term" value="P:proteolysis"/>
    <property type="evidence" value="ECO:0007669"/>
    <property type="project" value="UniProtKB-KW"/>
</dbReference>
<dbReference type="FunFam" id="1.10.1370.40:FF:000009">
    <property type="entry name" value="Zincin-like metalloproteases family protein"/>
    <property type="match status" value="1"/>
</dbReference>
<dbReference type="PANTHER" id="PTHR11804:SF83">
    <property type="entry name" value="LD37516P"/>
    <property type="match status" value="1"/>
</dbReference>
<dbReference type="Pfam" id="PF19310">
    <property type="entry name" value="TOP_N"/>
    <property type="match status" value="1"/>
</dbReference>
<dbReference type="CDD" id="cd06456">
    <property type="entry name" value="M3A_DCP"/>
    <property type="match status" value="1"/>
</dbReference>
<organism evidence="12 13">
    <name type="scientific">Kalanchoe fedtschenkoi</name>
    <name type="common">Lavender scallops</name>
    <name type="synonym">South American air plant</name>
    <dbReference type="NCBI Taxonomy" id="63787"/>
    <lineage>
        <taxon>Eukaryota</taxon>
        <taxon>Viridiplantae</taxon>
        <taxon>Streptophyta</taxon>
        <taxon>Embryophyta</taxon>
        <taxon>Tracheophyta</taxon>
        <taxon>Spermatophyta</taxon>
        <taxon>Magnoliopsida</taxon>
        <taxon>eudicotyledons</taxon>
        <taxon>Gunneridae</taxon>
        <taxon>Pentapetalae</taxon>
        <taxon>Saxifragales</taxon>
        <taxon>Crassulaceae</taxon>
        <taxon>Kalanchoe</taxon>
    </lineage>
</organism>
<dbReference type="InterPro" id="IPR024079">
    <property type="entry name" value="MetalloPept_cat_dom_sf"/>
</dbReference>
<dbReference type="AlphaFoldDB" id="A0A7N0VD64"/>
<evidence type="ECO:0000256" key="6">
    <source>
        <dbReference type="ARBA" id="ARBA00023049"/>
    </source>
</evidence>
<dbReference type="InterPro" id="IPR001567">
    <property type="entry name" value="Pept_M3A_M3B_dom"/>
</dbReference>
<dbReference type="Proteomes" id="UP000594263">
    <property type="component" value="Unplaced"/>
</dbReference>
<dbReference type="GO" id="GO:0005829">
    <property type="term" value="C:cytosol"/>
    <property type="evidence" value="ECO:0007669"/>
    <property type="project" value="UniProtKB-ARBA"/>
</dbReference>
<evidence type="ECO:0000256" key="3">
    <source>
        <dbReference type="ARBA" id="ARBA00022723"/>
    </source>
</evidence>
<evidence type="ECO:0000256" key="7">
    <source>
        <dbReference type="ARBA" id="ARBA00024603"/>
    </source>
</evidence>
<evidence type="ECO:0000256" key="2">
    <source>
        <dbReference type="ARBA" id="ARBA00022670"/>
    </source>
</evidence>
<evidence type="ECO:0000256" key="4">
    <source>
        <dbReference type="ARBA" id="ARBA00022801"/>
    </source>
</evidence>
<dbReference type="Gene3D" id="3.40.390.10">
    <property type="entry name" value="Collagenase (Catalytic Domain)"/>
    <property type="match status" value="1"/>
</dbReference>
<dbReference type="Pfam" id="PF01432">
    <property type="entry name" value="Peptidase_M3"/>
    <property type="match status" value="1"/>
</dbReference>
<comment type="catalytic activity">
    <reaction evidence="7">
        <text>Hydrolysis of oligopeptides, with broad specificity. Gly or Ala commonly occur as P1 or P1' residues, but more distant residues are also important, as is shown by the fact that Z-Gly-Pro-Gly-|-Gly-Pro-Ala is cleaved, but not Z-(Gly)(5).</text>
        <dbReference type="EC" id="3.4.24.70"/>
    </reaction>
</comment>
<evidence type="ECO:0000256" key="1">
    <source>
        <dbReference type="ARBA" id="ARBA00006040"/>
    </source>
</evidence>
<accession>A0A7N0VD64</accession>
<reference evidence="12" key="1">
    <citation type="submission" date="2021-01" db="UniProtKB">
        <authorList>
            <consortium name="EnsemblPlants"/>
        </authorList>
    </citation>
    <scope>IDENTIFICATION</scope>
</reference>
<comment type="cofactor">
    <cofactor evidence="9">
        <name>Zn(2+)</name>
        <dbReference type="ChEBI" id="CHEBI:29105"/>
    </cofactor>
    <text evidence="9">Binds 1 zinc ion.</text>
</comment>
<dbReference type="InterPro" id="IPR045666">
    <property type="entry name" value="OpdA_N"/>
</dbReference>
<evidence type="ECO:0000256" key="8">
    <source>
        <dbReference type="ARBA" id="ARBA00026100"/>
    </source>
</evidence>
<evidence type="ECO:0000313" key="12">
    <source>
        <dbReference type="EnsemblPlants" id="Kaladp0550s0032.1.v1.1"/>
    </source>
</evidence>
<keyword evidence="6 9" id="KW-0482">Metalloprotease</keyword>
<dbReference type="FunFam" id="1.10.1370.40:FF:000005">
    <property type="entry name" value="Organellar oligopeptidase A, chloroplastic/mitochondrial"/>
    <property type="match status" value="1"/>
</dbReference>
<evidence type="ECO:0000313" key="13">
    <source>
        <dbReference type="Proteomes" id="UP000594263"/>
    </source>
</evidence>